<dbReference type="PANTHER" id="PTHR30177:SF4">
    <property type="entry name" value="OSMOPROTECTANT IMPORT PERMEASE PROTEIN OSMW"/>
    <property type="match status" value="1"/>
</dbReference>
<protein>
    <submittedName>
        <fullName evidence="8">ABC transporter permease subunit</fullName>
    </submittedName>
</protein>
<keyword evidence="2 6" id="KW-0813">Transport</keyword>
<gene>
    <name evidence="8" type="ORF">GBA63_01690</name>
</gene>
<proteinExistence type="inferred from homology"/>
<comment type="subcellular location">
    <subcellularLocation>
        <location evidence="6">Cell membrane</location>
        <topology evidence="6">Multi-pass membrane protein</topology>
    </subcellularLocation>
    <subcellularLocation>
        <location evidence="1">Membrane</location>
        <topology evidence="1">Multi-pass membrane protein</topology>
    </subcellularLocation>
</comment>
<feature type="domain" description="ABC transmembrane type-1" evidence="7">
    <location>
        <begin position="18"/>
        <end position="203"/>
    </location>
</feature>
<evidence type="ECO:0000256" key="5">
    <source>
        <dbReference type="ARBA" id="ARBA00023136"/>
    </source>
</evidence>
<keyword evidence="9" id="KW-1185">Reference proteome</keyword>
<keyword evidence="3 6" id="KW-0812">Transmembrane</keyword>
<dbReference type="InterPro" id="IPR051204">
    <property type="entry name" value="ABC_transp_perm/SBD"/>
</dbReference>
<dbReference type="Gene3D" id="1.10.3720.10">
    <property type="entry name" value="MetI-like"/>
    <property type="match status" value="1"/>
</dbReference>
<dbReference type="EMBL" id="CP045119">
    <property type="protein sequence ID" value="QIN84986.1"/>
    <property type="molecule type" value="Genomic_DNA"/>
</dbReference>
<feature type="transmembrane region" description="Helical" evidence="6">
    <location>
        <begin position="134"/>
        <end position="160"/>
    </location>
</feature>
<evidence type="ECO:0000256" key="6">
    <source>
        <dbReference type="RuleBase" id="RU363032"/>
    </source>
</evidence>
<dbReference type="GO" id="GO:0005886">
    <property type="term" value="C:plasma membrane"/>
    <property type="evidence" value="ECO:0007669"/>
    <property type="project" value="UniProtKB-SubCell"/>
</dbReference>
<dbReference type="SUPFAM" id="SSF161098">
    <property type="entry name" value="MetI-like"/>
    <property type="match status" value="1"/>
</dbReference>
<evidence type="ECO:0000256" key="4">
    <source>
        <dbReference type="ARBA" id="ARBA00022989"/>
    </source>
</evidence>
<evidence type="ECO:0000256" key="1">
    <source>
        <dbReference type="ARBA" id="ARBA00004141"/>
    </source>
</evidence>
<name>A0A6G8QEQ6_9ACTN</name>
<dbReference type="KEGG" id="rub:GBA63_01690"/>
<evidence type="ECO:0000256" key="3">
    <source>
        <dbReference type="ARBA" id="ARBA00022692"/>
    </source>
</evidence>
<dbReference type="GO" id="GO:0031460">
    <property type="term" value="P:glycine betaine transport"/>
    <property type="evidence" value="ECO:0007669"/>
    <property type="project" value="TreeGrafter"/>
</dbReference>
<evidence type="ECO:0000256" key="2">
    <source>
        <dbReference type="ARBA" id="ARBA00022448"/>
    </source>
</evidence>
<dbReference type="PROSITE" id="PS50928">
    <property type="entry name" value="ABC_TM1"/>
    <property type="match status" value="1"/>
</dbReference>
<feature type="transmembrane region" description="Helical" evidence="6">
    <location>
        <begin position="52"/>
        <end position="73"/>
    </location>
</feature>
<dbReference type="Proteomes" id="UP000501452">
    <property type="component" value="Chromosome"/>
</dbReference>
<feature type="transmembrane region" description="Helical" evidence="6">
    <location>
        <begin position="24"/>
        <end position="45"/>
    </location>
</feature>
<keyword evidence="5 6" id="KW-0472">Membrane</keyword>
<evidence type="ECO:0000313" key="8">
    <source>
        <dbReference type="EMBL" id="QIN84986.1"/>
    </source>
</evidence>
<dbReference type="InterPro" id="IPR035906">
    <property type="entry name" value="MetI-like_sf"/>
</dbReference>
<sequence length="216" mass="22558">MGFFEYLASRWDDLLELSIEHAQVVLVSLFIATVIGVSLGVLTYRRPAAAQVVLAVFSAILTIPSFALFGIVLSLPFMGLGYTPTVVALSAYAVLSILRNTITGLQSVDPAVTESAKGMGLSEWQVLFKIEMPLAWPVIIAGIRVSALLILGIAAIAAYVNGPGLGGDIFSGLSRIGGANSLNLVLGGVLGIVILALVFEVLFAVLGRLTTSRGLG</sequence>
<accession>A0A6G8QEQ6</accession>
<comment type="similarity">
    <text evidence="6">Belongs to the binding-protein-dependent transport system permease family.</text>
</comment>
<reference evidence="8 9" key="1">
    <citation type="submission" date="2019-10" db="EMBL/GenBank/DDBJ databases">
        <title>Rubrobacter sp nov SCSIO 52090 isolated from a deep-sea sediment in the South China Sea.</title>
        <authorList>
            <person name="Chen R.W."/>
        </authorList>
    </citation>
    <scope>NUCLEOTIDE SEQUENCE [LARGE SCALE GENOMIC DNA]</scope>
    <source>
        <strain evidence="8 9">SCSIO 52909</strain>
    </source>
</reference>
<evidence type="ECO:0000313" key="9">
    <source>
        <dbReference type="Proteomes" id="UP000501452"/>
    </source>
</evidence>
<dbReference type="AlphaFoldDB" id="A0A6G8QEQ6"/>
<dbReference type="CDD" id="cd06261">
    <property type="entry name" value="TM_PBP2"/>
    <property type="match status" value="1"/>
</dbReference>
<dbReference type="Pfam" id="PF00528">
    <property type="entry name" value="BPD_transp_1"/>
    <property type="match status" value="1"/>
</dbReference>
<evidence type="ECO:0000259" key="7">
    <source>
        <dbReference type="PROSITE" id="PS50928"/>
    </source>
</evidence>
<dbReference type="InterPro" id="IPR000515">
    <property type="entry name" value="MetI-like"/>
</dbReference>
<dbReference type="GO" id="GO:0055085">
    <property type="term" value="P:transmembrane transport"/>
    <property type="evidence" value="ECO:0007669"/>
    <property type="project" value="InterPro"/>
</dbReference>
<feature type="transmembrane region" description="Helical" evidence="6">
    <location>
        <begin position="180"/>
        <end position="206"/>
    </location>
</feature>
<dbReference type="PANTHER" id="PTHR30177">
    <property type="entry name" value="GLYCINE BETAINE/L-PROLINE TRANSPORT SYSTEM PERMEASE PROTEIN PROW"/>
    <property type="match status" value="1"/>
</dbReference>
<organism evidence="8 9">
    <name type="scientific">Rubrobacter tropicus</name>
    <dbReference type="NCBI Taxonomy" id="2653851"/>
    <lineage>
        <taxon>Bacteria</taxon>
        <taxon>Bacillati</taxon>
        <taxon>Actinomycetota</taxon>
        <taxon>Rubrobacteria</taxon>
        <taxon>Rubrobacterales</taxon>
        <taxon>Rubrobacteraceae</taxon>
        <taxon>Rubrobacter</taxon>
    </lineage>
</organism>
<feature type="transmembrane region" description="Helical" evidence="6">
    <location>
        <begin position="79"/>
        <end position="98"/>
    </location>
</feature>
<keyword evidence="4 6" id="KW-1133">Transmembrane helix</keyword>